<dbReference type="AlphaFoldDB" id="A0A8E2ETF7"/>
<dbReference type="EMBL" id="KV750472">
    <property type="protein sequence ID" value="OCL04561.1"/>
    <property type="molecule type" value="Genomic_DNA"/>
</dbReference>
<evidence type="ECO:0000313" key="2">
    <source>
        <dbReference type="EMBL" id="OCL04561.1"/>
    </source>
</evidence>
<feature type="region of interest" description="Disordered" evidence="1">
    <location>
        <begin position="131"/>
        <end position="152"/>
    </location>
</feature>
<organism evidence="2 3">
    <name type="scientific">Glonium stellatum</name>
    <dbReference type="NCBI Taxonomy" id="574774"/>
    <lineage>
        <taxon>Eukaryota</taxon>
        <taxon>Fungi</taxon>
        <taxon>Dikarya</taxon>
        <taxon>Ascomycota</taxon>
        <taxon>Pezizomycotina</taxon>
        <taxon>Dothideomycetes</taxon>
        <taxon>Pleosporomycetidae</taxon>
        <taxon>Gloniales</taxon>
        <taxon>Gloniaceae</taxon>
        <taxon>Glonium</taxon>
    </lineage>
</organism>
<dbReference type="Proteomes" id="UP000250140">
    <property type="component" value="Unassembled WGS sequence"/>
</dbReference>
<reference evidence="2 3" key="1">
    <citation type="journal article" date="2016" name="Nat. Commun.">
        <title>Ectomycorrhizal ecology is imprinted in the genome of the dominant symbiotic fungus Cenococcum geophilum.</title>
        <authorList>
            <consortium name="DOE Joint Genome Institute"/>
            <person name="Peter M."/>
            <person name="Kohler A."/>
            <person name="Ohm R.A."/>
            <person name="Kuo A."/>
            <person name="Krutzmann J."/>
            <person name="Morin E."/>
            <person name="Arend M."/>
            <person name="Barry K.W."/>
            <person name="Binder M."/>
            <person name="Choi C."/>
            <person name="Clum A."/>
            <person name="Copeland A."/>
            <person name="Grisel N."/>
            <person name="Haridas S."/>
            <person name="Kipfer T."/>
            <person name="LaButti K."/>
            <person name="Lindquist E."/>
            <person name="Lipzen A."/>
            <person name="Maire R."/>
            <person name="Meier B."/>
            <person name="Mihaltcheva S."/>
            <person name="Molinier V."/>
            <person name="Murat C."/>
            <person name="Poggeler S."/>
            <person name="Quandt C.A."/>
            <person name="Sperisen C."/>
            <person name="Tritt A."/>
            <person name="Tisserant E."/>
            <person name="Crous P.W."/>
            <person name="Henrissat B."/>
            <person name="Nehls U."/>
            <person name="Egli S."/>
            <person name="Spatafora J.W."/>
            <person name="Grigoriev I.V."/>
            <person name="Martin F.M."/>
        </authorList>
    </citation>
    <scope>NUCLEOTIDE SEQUENCE [LARGE SCALE GENOMIC DNA]</scope>
    <source>
        <strain evidence="2 3">CBS 207.34</strain>
    </source>
</reference>
<accession>A0A8E2ETF7</accession>
<gene>
    <name evidence="2" type="ORF">AOQ84DRAFT_391461</name>
</gene>
<keyword evidence="3" id="KW-1185">Reference proteome</keyword>
<sequence length="243" mass="27528">MSPDPSFFEDHLRGRLASENPFSLKGTTAPGILCSLSDSISQPFANILSRRPHFFSGGSQTDRLQRQTNVPMEWRLVTNVWLKVHTSVHWDLMSSKNLQPVALVLTNPLIGDRPAAGLHLRNRNPIPQFQNCRSSYSGRGAGESRQQSSRSSMVSRIHQLRQNLVSTTNIRIYEDVAKTEVRETILKETMDSSLDWCAAALGEVDDGALRREIELRHLTCSRNDYESNFYAITRLRRCVCLID</sequence>
<evidence type="ECO:0000256" key="1">
    <source>
        <dbReference type="SAM" id="MobiDB-lite"/>
    </source>
</evidence>
<evidence type="ECO:0000313" key="3">
    <source>
        <dbReference type="Proteomes" id="UP000250140"/>
    </source>
</evidence>
<protein>
    <submittedName>
        <fullName evidence="2">Uncharacterized protein</fullName>
    </submittedName>
</protein>
<proteinExistence type="predicted"/>
<feature type="compositionally biased region" description="Low complexity" evidence="1">
    <location>
        <begin position="143"/>
        <end position="152"/>
    </location>
</feature>
<name>A0A8E2ETF7_9PEZI</name>